<feature type="transmembrane region" description="Helical" evidence="1">
    <location>
        <begin position="12"/>
        <end position="33"/>
    </location>
</feature>
<keyword evidence="3" id="KW-1185">Reference proteome</keyword>
<organism evidence="2 3">
    <name type="scientific">Triticum urartu</name>
    <name type="common">Red wild einkorn</name>
    <name type="synonym">Crithodium urartu</name>
    <dbReference type="NCBI Taxonomy" id="4572"/>
    <lineage>
        <taxon>Eukaryota</taxon>
        <taxon>Viridiplantae</taxon>
        <taxon>Streptophyta</taxon>
        <taxon>Embryophyta</taxon>
        <taxon>Tracheophyta</taxon>
        <taxon>Spermatophyta</taxon>
        <taxon>Magnoliopsida</taxon>
        <taxon>Liliopsida</taxon>
        <taxon>Poales</taxon>
        <taxon>Poaceae</taxon>
        <taxon>BOP clade</taxon>
        <taxon>Pooideae</taxon>
        <taxon>Triticodae</taxon>
        <taxon>Triticeae</taxon>
        <taxon>Triticinae</taxon>
        <taxon>Triticum</taxon>
    </lineage>
</organism>
<accession>A0A8R7VIG3</accession>
<dbReference type="Proteomes" id="UP000015106">
    <property type="component" value="Unassembled WGS sequence"/>
</dbReference>
<evidence type="ECO:0000313" key="2">
    <source>
        <dbReference type="EnsemblPlants" id="TuG1812S0003500600.01.T01"/>
    </source>
</evidence>
<evidence type="ECO:0000256" key="1">
    <source>
        <dbReference type="SAM" id="Phobius"/>
    </source>
</evidence>
<proteinExistence type="predicted"/>
<name>A0A8R7VIG3_TRIUA</name>
<evidence type="ECO:0000313" key="3">
    <source>
        <dbReference type="Proteomes" id="UP000015106"/>
    </source>
</evidence>
<keyword evidence="1" id="KW-0812">Transmembrane</keyword>
<reference evidence="2" key="2">
    <citation type="submission" date="2022-06" db="UniProtKB">
        <authorList>
            <consortium name="EnsemblPlants"/>
        </authorList>
    </citation>
    <scope>IDENTIFICATION</scope>
</reference>
<dbReference type="AlphaFoldDB" id="A0A8R7VIG3"/>
<reference evidence="3" key="1">
    <citation type="journal article" date="2013" name="Nature">
        <title>Draft genome of the wheat A-genome progenitor Triticum urartu.</title>
        <authorList>
            <person name="Ling H.Q."/>
            <person name="Zhao S."/>
            <person name="Liu D."/>
            <person name="Wang J."/>
            <person name="Sun H."/>
            <person name="Zhang C."/>
            <person name="Fan H."/>
            <person name="Li D."/>
            <person name="Dong L."/>
            <person name="Tao Y."/>
            <person name="Gao C."/>
            <person name="Wu H."/>
            <person name="Li Y."/>
            <person name="Cui Y."/>
            <person name="Guo X."/>
            <person name="Zheng S."/>
            <person name="Wang B."/>
            <person name="Yu K."/>
            <person name="Liang Q."/>
            <person name="Yang W."/>
            <person name="Lou X."/>
            <person name="Chen J."/>
            <person name="Feng M."/>
            <person name="Jian J."/>
            <person name="Zhang X."/>
            <person name="Luo G."/>
            <person name="Jiang Y."/>
            <person name="Liu J."/>
            <person name="Wang Z."/>
            <person name="Sha Y."/>
            <person name="Zhang B."/>
            <person name="Wu H."/>
            <person name="Tang D."/>
            <person name="Shen Q."/>
            <person name="Xue P."/>
            <person name="Zou S."/>
            <person name="Wang X."/>
            <person name="Liu X."/>
            <person name="Wang F."/>
            <person name="Yang Y."/>
            <person name="An X."/>
            <person name="Dong Z."/>
            <person name="Zhang K."/>
            <person name="Zhang X."/>
            <person name="Luo M.C."/>
            <person name="Dvorak J."/>
            <person name="Tong Y."/>
            <person name="Wang J."/>
            <person name="Yang H."/>
            <person name="Li Z."/>
            <person name="Wang D."/>
            <person name="Zhang A."/>
            <person name="Wang J."/>
        </authorList>
    </citation>
    <scope>NUCLEOTIDE SEQUENCE</scope>
    <source>
        <strain evidence="3">cv. G1812</strain>
    </source>
</reference>
<keyword evidence="1" id="KW-1133">Transmembrane helix</keyword>
<protein>
    <submittedName>
        <fullName evidence="2">Uncharacterized protein</fullName>
    </submittedName>
</protein>
<keyword evidence="1" id="KW-0472">Membrane</keyword>
<dbReference type="EnsemblPlants" id="TuG1812S0003500600.01.T01">
    <property type="protein sequence ID" value="TuG1812S0003500600.01.T01"/>
    <property type="gene ID" value="TuG1812S0003500600.01"/>
</dbReference>
<dbReference type="Gramene" id="TuG1812S0003500600.01.T01">
    <property type="protein sequence ID" value="TuG1812S0003500600.01.T01"/>
    <property type="gene ID" value="TuG1812S0003500600.01"/>
</dbReference>
<sequence>MATAWDVASVGWSMVVLGWLVSPVITLILPKILSCLGFDAAQKLQELEISIMPELQNRLHAVDQERMMQSGKKPNSDVAALDKMAAMLRHAREDAEDIFDDAQERIVSSYILDGVVQTFKRSCLGIACFIQSGSAQLMQWPRSSLCRFLQRASGEAVTIGVAASNEPGHVTIDVAAPSGESVPVTTSAAASHEPTVPSSDSLGRWLSSFSSSIDLVKYCCTSSFNWLRFYRDWSYEVVGVTSYEENATALDVVLTAISRWNLKKRIEKIESTISEVTKSPLLATANKSATDDIANKYRSIIRIPGKRKVFGREGLRDHIMVKV</sequence>